<name>A0A6J6XZ99_9ZZZZ</name>
<dbReference type="EMBL" id="CAFBMU010000004">
    <property type="protein sequence ID" value="CAB4919634.1"/>
    <property type="molecule type" value="Genomic_DNA"/>
</dbReference>
<evidence type="ECO:0000313" key="2">
    <source>
        <dbReference type="EMBL" id="CAB4802711.1"/>
    </source>
</evidence>
<evidence type="ECO:0000313" key="1">
    <source>
        <dbReference type="EMBL" id="CAB4701161.1"/>
    </source>
</evidence>
<accession>A0A6J6XZ99</accession>
<proteinExistence type="predicted"/>
<gene>
    <name evidence="1" type="ORF">UFOPK2655_00153</name>
    <name evidence="2" type="ORF">UFOPK3077_00632</name>
    <name evidence="3" type="ORF">UFOPK3667_00608</name>
    <name evidence="4" type="ORF">UFOPK3903_00663</name>
</gene>
<organism evidence="2">
    <name type="scientific">freshwater metagenome</name>
    <dbReference type="NCBI Taxonomy" id="449393"/>
    <lineage>
        <taxon>unclassified sequences</taxon>
        <taxon>metagenomes</taxon>
        <taxon>ecological metagenomes</taxon>
    </lineage>
</organism>
<dbReference type="EMBL" id="CAFAAS010000005">
    <property type="protein sequence ID" value="CAB4802711.1"/>
    <property type="molecule type" value="Genomic_DNA"/>
</dbReference>
<dbReference type="EMBL" id="CAEZYE010000004">
    <property type="protein sequence ID" value="CAB4701161.1"/>
    <property type="molecule type" value="Genomic_DNA"/>
</dbReference>
<evidence type="ECO:0000313" key="4">
    <source>
        <dbReference type="EMBL" id="CAB4973457.1"/>
    </source>
</evidence>
<protein>
    <submittedName>
        <fullName evidence="2">Unannotated protein</fullName>
    </submittedName>
</protein>
<dbReference type="EMBL" id="CAFBOD010000005">
    <property type="protein sequence ID" value="CAB4973457.1"/>
    <property type="molecule type" value="Genomic_DNA"/>
</dbReference>
<sequence>MTLKTQGKRYLAGFAVVISSVGLMFTLSTSTLASADSVGSSASVGTVPTCVWQLTGVTDSVTLTHPDATAGGDTHIAYMGKDFRLTGNSSQQAKIYVGAAGVAGASTTDTDNCSFYNSGGLGVSNTGADAQLGIVGTGTAKFTATYNSSEDTAMTFPLDGTTPTGSSQVRNLSLTITPTRCVTSNIGAGSGDNWVKESGTTGLNATSSPISLALLSKANTSTTSTCSFASALSVYIPGGLTPAHAGQQYTFTGPTLTTTLSTSVD</sequence>
<dbReference type="AlphaFoldDB" id="A0A6J6XZ99"/>
<reference evidence="2" key="1">
    <citation type="submission" date="2020-05" db="EMBL/GenBank/DDBJ databases">
        <authorList>
            <person name="Chiriac C."/>
            <person name="Salcher M."/>
            <person name="Ghai R."/>
            <person name="Kavagutti S V."/>
        </authorList>
    </citation>
    <scope>NUCLEOTIDE SEQUENCE</scope>
</reference>
<evidence type="ECO:0000313" key="3">
    <source>
        <dbReference type="EMBL" id="CAB4919634.1"/>
    </source>
</evidence>